<sequence>MIRFGILRLILPLLFSLCSAQLASGEEEEGVVWKIEKAGLTLAIRESSFTPQWGEKPQGGGSEGNALYFKYSDARATSTLYPSCMGGIAGIIEEGLAVKAVHVVEPVPHVRISFLKSGDVELRFDAGSSGSDVIVLSRKEALDLVTAVQRYHQKLIKDQQAGQAGSSRADQPSN</sequence>
<organism evidence="2 3">
    <name type="scientific">Luteolibacter soli</name>
    <dbReference type="NCBI Taxonomy" id="3135280"/>
    <lineage>
        <taxon>Bacteria</taxon>
        <taxon>Pseudomonadati</taxon>
        <taxon>Verrucomicrobiota</taxon>
        <taxon>Verrucomicrobiia</taxon>
        <taxon>Verrucomicrobiales</taxon>
        <taxon>Verrucomicrobiaceae</taxon>
        <taxon>Luteolibacter</taxon>
    </lineage>
</organism>
<evidence type="ECO:0000313" key="3">
    <source>
        <dbReference type="Proteomes" id="UP001371305"/>
    </source>
</evidence>
<evidence type="ECO:0000313" key="2">
    <source>
        <dbReference type="EMBL" id="MEK7951731.1"/>
    </source>
</evidence>
<evidence type="ECO:0000256" key="1">
    <source>
        <dbReference type="SAM" id="SignalP"/>
    </source>
</evidence>
<gene>
    <name evidence="2" type="ORF">WKV53_14530</name>
</gene>
<feature type="signal peptide" evidence="1">
    <location>
        <begin position="1"/>
        <end position="23"/>
    </location>
</feature>
<keyword evidence="3" id="KW-1185">Reference proteome</keyword>
<keyword evidence="1" id="KW-0732">Signal</keyword>
<reference evidence="2 3" key="1">
    <citation type="submission" date="2024-04" db="EMBL/GenBank/DDBJ databases">
        <title>Luteolibacter sp. isolated from soil.</title>
        <authorList>
            <person name="An J."/>
        </authorList>
    </citation>
    <scope>NUCLEOTIDE SEQUENCE [LARGE SCALE GENOMIC DNA]</scope>
    <source>
        <strain evidence="2 3">Y139</strain>
    </source>
</reference>
<proteinExistence type="predicted"/>
<feature type="chain" id="PRO_5047338976" evidence="1">
    <location>
        <begin position="24"/>
        <end position="174"/>
    </location>
</feature>
<dbReference type="Proteomes" id="UP001371305">
    <property type="component" value="Unassembled WGS sequence"/>
</dbReference>
<accession>A0ABU9AVG4</accession>
<dbReference type="RefSeq" id="WP_341405422.1">
    <property type="nucleotide sequence ID" value="NZ_JBBUKT010000005.1"/>
</dbReference>
<protein>
    <submittedName>
        <fullName evidence="2">Uncharacterized protein</fullName>
    </submittedName>
</protein>
<comment type="caution">
    <text evidence="2">The sequence shown here is derived from an EMBL/GenBank/DDBJ whole genome shotgun (WGS) entry which is preliminary data.</text>
</comment>
<name>A0ABU9AVG4_9BACT</name>
<dbReference type="EMBL" id="JBBUKT010000005">
    <property type="protein sequence ID" value="MEK7951731.1"/>
    <property type="molecule type" value="Genomic_DNA"/>
</dbReference>